<dbReference type="Proteomes" id="UP001320706">
    <property type="component" value="Unassembled WGS sequence"/>
</dbReference>
<reference evidence="1" key="1">
    <citation type="submission" date="2024-02" db="EMBL/GenBank/DDBJ databases">
        <title>Metagenome Assembled Genome of Zalaria obscura JY119.</title>
        <authorList>
            <person name="Vighnesh L."/>
            <person name="Jagadeeshwari U."/>
            <person name="Venkata Ramana C."/>
            <person name="Sasikala C."/>
        </authorList>
    </citation>
    <scope>NUCLEOTIDE SEQUENCE</scope>
    <source>
        <strain evidence="1">JY119</strain>
    </source>
</reference>
<evidence type="ECO:0000313" key="1">
    <source>
        <dbReference type="EMBL" id="KAK8212819.1"/>
    </source>
</evidence>
<dbReference type="EMBL" id="JAMKPW020000012">
    <property type="protein sequence ID" value="KAK8212819.1"/>
    <property type="molecule type" value="Genomic_DNA"/>
</dbReference>
<protein>
    <submittedName>
        <fullName evidence="1">Uncharacterized protein</fullName>
    </submittedName>
</protein>
<name>A0ACC3SK19_9PEZI</name>
<organism evidence="1 2">
    <name type="scientific">Zalaria obscura</name>
    <dbReference type="NCBI Taxonomy" id="2024903"/>
    <lineage>
        <taxon>Eukaryota</taxon>
        <taxon>Fungi</taxon>
        <taxon>Dikarya</taxon>
        <taxon>Ascomycota</taxon>
        <taxon>Pezizomycotina</taxon>
        <taxon>Dothideomycetes</taxon>
        <taxon>Dothideomycetidae</taxon>
        <taxon>Dothideales</taxon>
        <taxon>Zalariaceae</taxon>
        <taxon>Zalaria</taxon>
    </lineage>
</organism>
<accession>A0ACC3SK19</accession>
<sequence>MMILSSDDVKTPANLDKALSPWVGLEYCDEPDVSDTWTCEAPESCGCEWNATYDLLVLPPQACSAMGTNARLALHAPSVIVPYVSLPSTIGGSTGYYSPTSASGMSTTWVSTAVAGYTPSSIGPWTTYPTVATTPDVINLGQTPSPSTNSPARSWKPTPSTAAQSSSPGSTSSISSATTSSATSTTPSASPSAGLTTGAKAGIGVATHTPAPYYSPTETSPYHSPRAPSYDLHQVTSFNGMPDMYNTPPKPPGSPPPLELSADRRVVEMGPQAAPVSQPQPQQGKYSFRYLMLRYLFSITLIALLAIFVASQLDTDNLMPSVLARRASSYLTHFARGRAPFIPPNLSTVRTASFSASADPTSKTESSMDAHKSNDGTLNQSPSAAPDSSHNGTPLPLPAPGDDDVHRLDMSNGDTSVKLGHLGPLVVNQDGTLSRISNWGQMTEQEKKNTLRVLGKRNKLRTDALKAQAGSQDEGQKP</sequence>
<keyword evidence="2" id="KW-1185">Reference proteome</keyword>
<gene>
    <name evidence="1" type="ORF">M8818_002984</name>
</gene>
<evidence type="ECO:0000313" key="2">
    <source>
        <dbReference type="Proteomes" id="UP001320706"/>
    </source>
</evidence>
<comment type="caution">
    <text evidence="1">The sequence shown here is derived from an EMBL/GenBank/DDBJ whole genome shotgun (WGS) entry which is preliminary data.</text>
</comment>
<proteinExistence type="predicted"/>